<name>W2SLL2_NECAM</name>
<dbReference type="InterPro" id="IPR000608">
    <property type="entry name" value="UBC"/>
</dbReference>
<dbReference type="OrthoDB" id="9973183at2759"/>
<feature type="domain" description="UBC core" evidence="1">
    <location>
        <begin position="1"/>
        <end position="45"/>
    </location>
</feature>
<dbReference type="Gene3D" id="3.10.110.10">
    <property type="entry name" value="Ubiquitin Conjugating Enzyme"/>
    <property type="match status" value="1"/>
</dbReference>
<dbReference type="InterPro" id="IPR016135">
    <property type="entry name" value="UBQ-conjugating_enzyme/RWD"/>
</dbReference>
<dbReference type="SUPFAM" id="SSF54495">
    <property type="entry name" value="UBC-like"/>
    <property type="match status" value="1"/>
</dbReference>
<accession>W2SLL2</accession>
<reference evidence="3" key="1">
    <citation type="journal article" date="2014" name="Nat. Genet.">
        <title>Genome of the human hookworm Necator americanus.</title>
        <authorList>
            <person name="Tang Y.T."/>
            <person name="Gao X."/>
            <person name="Rosa B.A."/>
            <person name="Abubucker S."/>
            <person name="Hallsworth-Pepin K."/>
            <person name="Martin J."/>
            <person name="Tyagi R."/>
            <person name="Heizer E."/>
            <person name="Zhang X."/>
            <person name="Bhonagiri-Palsikar V."/>
            <person name="Minx P."/>
            <person name="Warren W.C."/>
            <person name="Wang Q."/>
            <person name="Zhan B."/>
            <person name="Hotez P.J."/>
            <person name="Sternberg P.W."/>
            <person name="Dougall A."/>
            <person name="Gaze S.T."/>
            <person name="Mulvenna J."/>
            <person name="Sotillo J."/>
            <person name="Ranganathan S."/>
            <person name="Rabelo E.M."/>
            <person name="Wilson R.K."/>
            <person name="Felgner P.L."/>
            <person name="Bethony J."/>
            <person name="Hawdon J.M."/>
            <person name="Gasser R.B."/>
            <person name="Loukas A."/>
            <person name="Mitreva M."/>
        </authorList>
    </citation>
    <scope>NUCLEOTIDE SEQUENCE [LARGE SCALE GENOMIC DNA]</scope>
</reference>
<dbReference type="EMBL" id="KI668929">
    <property type="protein sequence ID" value="ETN70559.1"/>
    <property type="molecule type" value="Genomic_DNA"/>
</dbReference>
<keyword evidence="3" id="KW-1185">Reference proteome</keyword>
<evidence type="ECO:0000313" key="2">
    <source>
        <dbReference type="EMBL" id="ETN70559.1"/>
    </source>
</evidence>
<proteinExistence type="predicted"/>
<dbReference type="KEGG" id="nai:NECAME_14675"/>
<dbReference type="AlphaFoldDB" id="W2SLL2"/>
<organism evidence="2 3">
    <name type="scientific">Necator americanus</name>
    <name type="common">Human hookworm</name>
    <dbReference type="NCBI Taxonomy" id="51031"/>
    <lineage>
        <taxon>Eukaryota</taxon>
        <taxon>Metazoa</taxon>
        <taxon>Ecdysozoa</taxon>
        <taxon>Nematoda</taxon>
        <taxon>Chromadorea</taxon>
        <taxon>Rhabditida</taxon>
        <taxon>Rhabditina</taxon>
        <taxon>Rhabditomorpha</taxon>
        <taxon>Strongyloidea</taxon>
        <taxon>Ancylostomatidae</taxon>
        <taxon>Bunostominae</taxon>
        <taxon>Necator</taxon>
    </lineage>
</organism>
<protein>
    <recommendedName>
        <fullName evidence="1">UBC core domain-containing protein</fullName>
    </recommendedName>
</protein>
<evidence type="ECO:0000259" key="1">
    <source>
        <dbReference type="PROSITE" id="PS50127"/>
    </source>
</evidence>
<dbReference type="Proteomes" id="UP000053676">
    <property type="component" value="Unassembled WGS sequence"/>
</dbReference>
<evidence type="ECO:0000313" key="3">
    <source>
        <dbReference type="Proteomes" id="UP000053676"/>
    </source>
</evidence>
<gene>
    <name evidence="2" type="ORF">NECAME_14675</name>
</gene>
<sequence>MLSLLQLLGEPDLSRPIRFDVAEEYVKDPAKYKTNVAQCLAKIANGARVTLQRRSRSLNDALKPTSTLSQPSARAIGNLQYQHRLDQETAIQRNKPIFAHLKTFDAKVMIVHFSAVHP</sequence>
<dbReference type="PROSITE" id="PS50127">
    <property type="entry name" value="UBC_2"/>
    <property type="match status" value="1"/>
</dbReference>